<dbReference type="EMBL" id="SHNN01000006">
    <property type="protein sequence ID" value="MCX2983304.1"/>
    <property type="molecule type" value="Genomic_DNA"/>
</dbReference>
<evidence type="ECO:0000313" key="2">
    <source>
        <dbReference type="Proteomes" id="UP001143362"/>
    </source>
</evidence>
<dbReference type="RefSeq" id="WP_279247338.1">
    <property type="nucleotide sequence ID" value="NZ_SHNN01000006.1"/>
</dbReference>
<evidence type="ECO:0008006" key="3">
    <source>
        <dbReference type="Google" id="ProtNLM"/>
    </source>
</evidence>
<reference evidence="1" key="1">
    <citation type="submission" date="2019-02" db="EMBL/GenBank/DDBJ databases">
        <authorList>
            <person name="Li S.-H."/>
        </authorList>
    </citation>
    <scope>NUCLEOTIDE SEQUENCE</scope>
    <source>
        <strain evidence="1">IMCC14734</strain>
    </source>
</reference>
<organism evidence="1 2">
    <name type="scientific">Candidatus Litorirhabdus singularis</name>
    <dbReference type="NCBI Taxonomy" id="2518993"/>
    <lineage>
        <taxon>Bacteria</taxon>
        <taxon>Pseudomonadati</taxon>
        <taxon>Pseudomonadota</taxon>
        <taxon>Gammaproteobacteria</taxon>
        <taxon>Cellvibrionales</taxon>
        <taxon>Halieaceae</taxon>
        <taxon>Candidatus Litorirhabdus</taxon>
    </lineage>
</organism>
<accession>A0ABT3TLU5</accession>
<proteinExistence type="predicted"/>
<dbReference type="SUPFAM" id="SSF52540">
    <property type="entry name" value="P-loop containing nucleoside triphosphate hydrolases"/>
    <property type="match status" value="1"/>
</dbReference>
<comment type="caution">
    <text evidence="1">The sequence shown here is derived from an EMBL/GenBank/DDBJ whole genome shotgun (WGS) entry which is preliminary data.</text>
</comment>
<dbReference type="Proteomes" id="UP001143362">
    <property type="component" value="Unassembled WGS sequence"/>
</dbReference>
<evidence type="ECO:0000313" key="1">
    <source>
        <dbReference type="EMBL" id="MCX2983304.1"/>
    </source>
</evidence>
<keyword evidence="2" id="KW-1185">Reference proteome</keyword>
<name>A0ABT3TLU5_9GAMM</name>
<gene>
    <name evidence="1" type="ORF">EYC98_20780</name>
</gene>
<protein>
    <recommendedName>
        <fullName evidence="3">Sulfotransferase family protein</fullName>
    </recommendedName>
</protein>
<sequence>MIELEEHNFIVYQFGKVASTSIVNSLNRLPDVAAHQCHFLGVKNFQNAVGTLSNPGLDDYFYEHLEGQLTHNLRLNRLAVRFKAGLVAQRQLHFVSIARNPVDYARSALLQDIEGFINNFVTVWGRGDLPEEEFVIESVQKLLELYIEFLESADVAGMQNMAPVPKFLEARGYREETLRSLSQMVQLMHRPLVWFENQLCDYLDVGLEEIALNSTGILYKDLGWSDVYLFKYEELEKGVRKVVADLGHSGNFAFSRDNESGKKKYSQILSQCFSEDYSDQIQALQRASSYCKAFGY</sequence>
<dbReference type="InterPro" id="IPR027417">
    <property type="entry name" value="P-loop_NTPase"/>
</dbReference>